<accession>A0A183CKB0</accession>
<protein>
    <submittedName>
        <fullName evidence="2">Retrotrans_gag domain-containing protein</fullName>
    </submittedName>
</protein>
<organism evidence="1 2">
    <name type="scientific">Globodera pallida</name>
    <name type="common">Potato cyst nematode worm</name>
    <name type="synonym">Heterodera pallida</name>
    <dbReference type="NCBI Taxonomy" id="36090"/>
    <lineage>
        <taxon>Eukaryota</taxon>
        <taxon>Metazoa</taxon>
        <taxon>Ecdysozoa</taxon>
        <taxon>Nematoda</taxon>
        <taxon>Chromadorea</taxon>
        <taxon>Rhabditida</taxon>
        <taxon>Tylenchina</taxon>
        <taxon>Tylenchomorpha</taxon>
        <taxon>Tylenchoidea</taxon>
        <taxon>Heteroderidae</taxon>
        <taxon>Heteroderinae</taxon>
        <taxon>Globodera</taxon>
    </lineage>
</organism>
<evidence type="ECO:0000313" key="1">
    <source>
        <dbReference type="Proteomes" id="UP000050741"/>
    </source>
</evidence>
<dbReference type="WBParaSite" id="GPLIN_001331600">
    <property type="protein sequence ID" value="GPLIN_001331600"/>
    <property type="gene ID" value="GPLIN_001331600"/>
</dbReference>
<dbReference type="AlphaFoldDB" id="A0A183CKB0"/>
<proteinExistence type="predicted"/>
<keyword evidence="1" id="KW-1185">Reference proteome</keyword>
<dbReference type="Proteomes" id="UP000050741">
    <property type="component" value="Unassembled WGS sequence"/>
</dbReference>
<reference evidence="1" key="1">
    <citation type="submission" date="2014-05" db="EMBL/GenBank/DDBJ databases">
        <title>The genome and life-stage specific transcriptomes of Globodera pallida elucidate key aspects of plant parasitism by a cyst nematode.</title>
        <authorList>
            <person name="Cotton J.A."/>
            <person name="Lilley C.J."/>
            <person name="Jones L.M."/>
            <person name="Kikuchi T."/>
            <person name="Reid A.J."/>
            <person name="Thorpe P."/>
            <person name="Tsai I.J."/>
            <person name="Beasley H."/>
            <person name="Blok V."/>
            <person name="Cock P.J.A."/>
            <person name="Van den Akker S.E."/>
            <person name="Holroyd N."/>
            <person name="Hunt M."/>
            <person name="Mantelin S."/>
            <person name="Naghra H."/>
            <person name="Pain A."/>
            <person name="Palomares-Rius J.E."/>
            <person name="Zarowiecki M."/>
            <person name="Berriman M."/>
            <person name="Jones J.T."/>
            <person name="Urwin P.E."/>
        </authorList>
    </citation>
    <scope>NUCLEOTIDE SEQUENCE [LARGE SCALE GENOMIC DNA]</scope>
    <source>
        <strain evidence="1">Lindley</strain>
    </source>
</reference>
<evidence type="ECO:0000313" key="2">
    <source>
        <dbReference type="WBParaSite" id="GPLIN_001331600"/>
    </source>
</evidence>
<reference evidence="2" key="2">
    <citation type="submission" date="2016-06" db="UniProtKB">
        <authorList>
            <consortium name="WormBaseParasite"/>
        </authorList>
    </citation>
    <scope>IDENTIFICATION</scope>
</reference>
<sequence length="328" mass="38865">MDIDQLRGRIAALEREVQTSTRSSGLPFPTLYDGSEDFQQYLKNFNTLRHRPQFGPLRGARKFYRLPEGRQSGLRRMCDAERTNWMSLVDALADKLKRMSSSLTARQKLAQRKQRPGETLEEFAQAVNELVARAYPDHSLEMNFAGLNLGAHEKDVRKENEKMLWLFRSGVARDFFRANMLPQLKEKALYMKEPRTLEEALTQAKRVEQIKESLMEDIWKQAQGTKAEIALAEVNAVCTELNELRKRQRRWDEQRRPEHDWDEDCQRDWEEDCHHDGEEDCERNWEEDCERDWEEDCYHDAEEDCERDGEKDCQYDWEENCHHGGDED</sequence>
<name>A0A183CKB0_GLOPA</name>